<dbReference type="Proteomes" id="UP000007148">
    <property type="component" value="Unassembled WGS sequence"/>
</dbReference>
<evidence type="ECO:0000313" key="1">
    <source>
        <dbReference type="EMBL" id="CCA72655.1"/>
    </source>
</evidence>
<gene>
    <name evidence="1" type="ORF">PIIN_06592</name>
</gene>
<proteinExistence type="predicted"/>
<dbReference type="InParanoid" id="G4TMW2"/>
<comment type="caution">
    <text evidence="1">The sequence shown here is derived from an EMBL/GenBank/DDBJ whole genome shotgun (WGS) entry which is preliminary data.</text>
</comment>
<dbReference type="HOGENOM" id="CLU_1152161_0_0_1"/>
<keyword evidence="2" id="KW-1185">Reference proteome</keyword>
<dbReference type="AlphaFoldDB" id="G4TMW2"/>
<name>G4TMW2_SERID</name>
<sequence length="241" mass="26861">MTLKKLIVLENIRGVLVFVSRPWRDLVDTLGETIPNVRCLIIGGTVNSVAGSHAEFLSLCYFPKLTMFRLLSGHSTSVSKDIIDSFSNHARLFEEIELGPHLACEAANGCSTSSSRMCTSNRPQDLTDASGMTALIVKLTVDGSGYISKESVAHLQTYRWAVRYIRIHTFESWAELLKTVRDGKRTYNTSTQDYCRNARDGAKSFLDTVDEMRFLAFDCGGKPASCDEARELWVLASDTSW</sequence>
<protein>
    <submittedName>
        <fullName evidence="1">Uncharacterized protein</fullName>
    </submittedName>
</protein>
<accession>G4TMW2</accession>
<dbReference type="EMBL" id="CAFZ01000176">
    <property type="protein sequence ID" value="CCA72655.1"/>
    <property type="molecule type" value="Genomic_DNA"/>
</dbReference>
<organism evidence="1 2">
    <name type="scientific">Serendipita indica (strain DSM 11827)</name>
    <name type="common">Root endophyte fungus</name>
    <name type="synonym">Piriformospora indica</name>
    <dbReference type="NCBI Taxonomy" id="1109443"/>
    <lineage>
        <taxon>Eukaryota</taxon>
        <taxon>Fungi</taxon>
        <taxon>Dikarya</taxon>
        <taxon>Basidiomycota</taxon>
        <taxon>Agaricomycotina</taxon>
        <taxon>Agaricomycetes</taxon>
        <taxon>Sebacinales</taxon>
        <taxon>Serendipitaceae</taxon>
        <taxon>Serendipita</taxon>
    </lineage>
</organism>
<evidence type="ECO:0000313" key="2">
    <source>
        <dbReference type="Proteomes" id="UP000007148"/>
    </source>
</evidence>
<reference evidence="1 2" key="1">
    <citation type="journal article" date="2011" name="PLoS Pathog.">
        <title>Endophytic Life Strategies Decoded by Genome and Transcriptome Analyses of the Mutualistic Root Symbiont Piriformospora indica.</title>
        <authorList>
            <person name="Zuccaro A."/>
            <person name="Lahrmann U."/>
            <person name="Guldener U."/>
            <person name="Langen G."/>
            <person name="Pfiffi S."/>
            <person name="Biedenkopf D."/>
            <person name="Wong P."/>
            <person name="Samans B."/>
            <person name="Grimm C."/>
            <person name="Basiewicz M."/>
            <person name="Murat C."/>
            <person name="Martin F."/>
            <person name="Kogel K.H."/>
        </authorList>
    </citation>
    <scope>NUCLEOTIDE SEQUENCE [LARGE SCALE GENOMIC DNA]</scope>
    <source>
        <strain evidence="1 2">DSM 11827</strain>
    </source>
</reference>